<dbReference type="InterPro" id="IPR003767">
    <property type="entry name" value="Malate/L-lactate_DH-like"/>
</dbReference>
<dbReference type="EMBL" id="CP010777">
    <property type="protein sequence ID" value="AKQ45166.1"/>
    <property type="molecule type" value="Genomic_DNA"/>
</dbReference>
<dbReference type="InterPro" id="IPR036111">
    <property type="entry name" value="Mal/L-sulfo/L-lacto_DH-like_sf"/>
</dbReference>
<dbReference type="RefSeq" id="WP_048920016.1">
    <property type="nucleotide sequence ID" value="NZ_CP010777.1"/>
</dbReference>
<name>A0A0H4W423_9BACT</name>
<dbReference type="Gene3D" id="1.10.1530.10">
    <property type="match status" value="1"/>
</dbReference>
<evidence type="ECO:0000256" key="1">
    <source>
        <dbReference type="ARBA" id="ARBA00023002"/>
    </source>
</evidence>
<dbReference type="EC" id="1.1.1.130" evidence="2"/>
<reference evidence="2 3" key="1">
    <citation type="submission" date="2015-01" db="EMBL/GenBank/DDBJ databases">
        <title>Rufibacter sp./DG31D/ whole genome sequencing.</title>
        <authorList>
            <person name="Kim M.K."/>
            <person name="Srinivasan S."/>
            <person name="Lee J.-J."/>
        </authorList>
    </citation>
    <scope>NUCLEOTIDE SEQUENCE [LARGE SCALE GENOMIC DNA]</scope>
    <source>
        <strain evidence="2 3">DG31D</strain>
    </source>
</reference>
<sequence length="327" mass="35982">MRIPYSKLKAELQLILEVHGMSRDRAAICAGIFSDNSRDGVYSHGLNRFPTFIQMLKDGLVKPMAEPERIAKNGAMEQWDGQLAPGMYTATLAMDRAIDLAREFGLGAVAVRNTNHWMRGGTYGWQAADAGCIGFCTTNTIANMPPWGGTEPTLGNNPLVLAVPRAKGHVVLDMALSQYSYGKMQEYALKEEELPLAGGYDEYGELSRNPTKIREAERPLPIGYWKGSGLSLVLDVLVASLSGGRTVAQISSEAQEAGVSQFFLCMHTPFLDDQICDQIIEFTKTSAPVKTDGKIRYPGESTLHTRQENEAKGIPVDHAIWEQVRKM</sequence>
<dbReference type="InterPro" id="IPR043143">
    <property type="entry name" value="Mal/L-sulf/L-lact_DH-like_NADP"/>
</dbReference>
<dbReference type="InterPro" id="IPR043144">
    <property type="entry name" value="Mal/L-sulf/L-lact_DH-like_ah"/>
</dbReference>
<evidence type="ECO:0000313" key="2">
    <source>
        <dbReference type="EMBL" id="AKQ45166.1"/>
    </source>
</evidence>
<keyword evidence="1 2" id="KW-0560">Oxidoreductase</keyword>
<gene>
    <name evidence="2" type="ORF">TH63_05215</name>
</gene>
<dbReference type="NCBIfam" id="NF009750">
    <property type="entry name" value="PRK13260.1"/>
    <property type="match status" value="1"/>
</dbReference>
<dbReference type="PANTHER" id="PTHR11091">
    <property type="entry name" value="OXIDOREDUCTASE-RELATED"/>
    <property type="match status" value="1"/>
</dbReference>
<dbReference type="GO" id="GO:0047559">
    <property type="term" value="F:3-dehydro-L-gulonate 2-dehydrogenase activity"/>
    <property type="evidence" value="ECO:0007669"/>
    <property type="project" value="UniProtKB-EC"/>
</dbReference>
<dbReference type="KEGG" id="ruf:TH63_05215"/>
<protein>
    <submittedName>
        <fullName evidence="2">2,3-diketo-L-gulonate reductase</fullName>
        <ecNumber evidence="2">1.1.1.130</ecNumber>
    </submittedName>
</protein>
<accession>A0A0H4W423</accession>
<dbReference type="PATRIC" id="fig|1379910.4.peg.1135"/>
<dbReference type="Gene3D" id="3.30.1370.60">
    <property type="entry name" value="Hypothetical oxidoreductase yiak, domain 2"/>
    <property type="match status" value="1"/>
</dbReference>
<evidence type="ECO:0000313" key="3">
    <source>
        <dbReference type="Proteomes" id="UP000036458"/>
    </source>
</evidence>
<dbReference type="OrthoDB" id="9769447at2"/>
<dbReference type="Pfam" id="PF02615">
    <property type="entry name" value="Ldh_2"/>
    <property type="match status" value="1"/>
</dbReference>
<keyword evidence="3" id="KW-1185">Reference proteome</keyword>
<organism evidence="2 3">
    <name type="scientific">Rufibacter radiotolerans</name>
    <dbReference type="NCBI Taxonomy" id="1379910"/>
    <lineage>
        <taxon>Bacteria</taxon>
        <taxon>Pseudomonadati</taxon>
        <taxon>Bacteroidota</taxon>
        <taxon>Cytophagia</taxon>
        <taxon>Cytophagales</taxon>
        <taxon>Hymenobacteraceae</taxon>
        <taxon>Rufibacter</taxon>
    </lineage>
</organism>
<dbReference type="PANTHER" id="PTHR11091:SF3">
    <property type="entry name" value="2,3-DIKETO-L-GULONATE REDUCTASE"/>
    <property type="match status" value="1"/>
</dbReference>
<dbReference type="AlphaFoldDB" id="A0A0H4W423"/>
<dbReference type="Proteomes" id="UP000036458">
    <property type="component" value="Chromosome"/>
</dbReference>
<dbReference type="SUPFAM" id="SSF89733">
    <property type="entry name" value="L-sulfolactate dehydrogenase-like"/>
    <property type="match status" value="1"/>
</dbReference>
<proteinExistence type="predicted"/>